<evidence type="ECO:0000256" key="7">
    <source>
        <dbReference type="RuleBase" id="RU363032"/>
    </source>
</evidence>
<dbReference type="Gene3D" id="1.10.3720.10">
    <property type="entry name" value="MetI-like"/>
    <property type="match status" value="1"/>
</dbReference>
<evidence type="ECO:0000313" key="10">
    <source>
        <dbReference type="Proteomes" id="UP001203284"/>
    </source>
</evidence>
<feature type="transmembrane region" description="Helical" evidence="7">
    <location>
        <begin position="244"/>
        <end position="265"/>
    </location>
</feature>
<feature type="transmembrane region" description="Helical" evidence="7">
    <location>
        <begin position="116"/>
        <end position="142"/>
    </location>
</feature>
<keyword evidence="10" id="KW-1185">Reference proteome</keyword>
<organism evidence="9 10">
    <name type="scientific">Ancylobacter crimeensis</name>
    <dbReference type="NCBI Taxonomy" id="2579147"/>
    <lineage>
        <taxon>Bacteria</taxon>
        <taxon>Pseudomonadati</taxon>
        <taxon>Pseudomonadota</taxon>
        <taxon>Alphaproteobacteria</taxon>
        <taxon>Hyphomicrobiales</taxon>
        <taxon>Xanthobacteraceae</taxon>
        <taxon>Ancylobacter</taxon>
    </lineage>
</organism>
<evidence type="ECO:0000256" key="2">
    <source>
        <dbReference type="ARBA" id="ARBA00022448"/>
    </source>
</evidence>
<accession>A0ABT0D7E5</accession>
<comment type="similarity">
    <text evidence="7">Belongs to the binding-protein-dependent transport system permease family.</text>
</comment>
<gene>
    <name evidence="9" type="ORF">MWN34_02995</name>
</gene>
<evidence type="ECO:0000259" key="8">
    <source>
        <dbReference type="PROSITE" id="PS50928"/>
    </source>
</evidence>
<evidence type="ECO:0000313" key="9">
    <source>
        <dbReference type="EMBL" id="MCK0195870.1"/>
    </source>
</evidence>
<keyword evidence="3" id="KW-1003">Cell membrane</keyword>
<dbReference type="RefSeq" id="WP_247026311.1">
    <property type="nucleotide sequence ID" value="NZ_JALKCH010000002.1"/>
</dbReference>
<evidence type="ECO:0000256" key="3">
    <source>
        <dbReference type="ARBA" id="ARBA00022475"/>
    </source>
</evidence>
<dbReference type="SUPFAM" id="SSF161098">
    <property type="entry name" value="MetI-like"/>
    <property type="match status" value="1"/>
</dbReference>
<protein>
    <submittedName>
        <fullName evidence="9">ABC transporter permease</fullName>
    </submittedName>
</protein>
<reference evidence="9 10" key="1">
    <citation type="submission" date="2022-04" db="EMBL/GenBank/DDBJ databases">
        <authorList>
            <person name="Grouzdev D.S."/>
            <person name="Pantiukh K.S."/>
            <person name="Krutkina M.S."/>
        </authorList>
    </citation>
    <scope>NUCLEOTIDE SEQUENCE [LARGE SCALE GENOMIC DNA]</scope>
    <source>
        <strain evidence="9 10">6x-1</strain>
    </source>
</reference>
<dbReference type="Pfam" id="PF00528">
    <property type="entry name" value="BPD_transp_1"/>
    <property type="match status" value="1"/>
</dbReference>
<feature type="domain" description="ABC transmembrane type-1" evidence="8">
    <location>
        <begin position="82"/>
        <end position="263"/>
    </location>
</feature>
<dbReference type="CDD" id="cd06261">
    <property type="entry name" value="TM_PBP2"/>
    <property type="match status" value="1"/>
</dbReference>
<keyword evidence="6 7" id="KW-0472">Membrane</keyword>
<sequence>MAAPLEVNGAVRVAPEAGPARRPLRGLLGAHPSLWRLASLGLFFLVWEIAGRIPISFAFPTFLETARAFLRLTLDGSFVTAYASTLQPLVIGIGISAVLGVGLGVAMGLSRTAEWLAAPVFIVLQAAPMAALIPLITFVYGIGLLSKTLAVIMLALPVIVLNGYKAVRNVNPSLVDMCRSFQGSAWQRIVKIIIPDASPVIFAGLRLGLAAGFIGVILAELLITPTGIGDLITYHRSVADYPEMYAAVVSIIVVSTLTLAALEAFELRVLRPEKRRG</sequence>
<evidence type="ECO:0000256" key="6">
    <source>
        <dbReference type="ARBA" id="ARBA00023136"/>
    </source>
</evidence>
<dbReference type="InterPro" id="IPR035906">
    <property type="entry name" value="MetI-like_sf"/>
</dbReference>
<feature type="transmembrane region" description="Helical" evidence="7">
    <location>
        <begin position="89"/>
        <end position="109"/>
    </location>
</feature>
<dbReference type="PROSITE" id="PS50928">
    <property type="entry name" value="ABC_TM1"/>
    <property type="match status" value="1"/>
</dbReference>
<dbReference type="PANTHER" id="PTHR30151:SF0">
    <property type="entry name" value="ABC TRANSPORTER PERMEASE PROTEIN MJ0413-RELATED"/>
    <property type="match status" value="1"/>
</dbReference>
<evidence type="ECO:0000256" key="1">
    <source>
        <dbReference type="ARBA" id="ARBA00004651"/>
    </source>
</evidence>
<feature type="transmembrane region" description="Helical" evidence="7">
    <location>
        <begin position="148"/>
        <end position="167"/>
    </location>
</feature>
<dbReference type="Proteomes" id="UP001203284">
    <property type="component" value="Unassembled WGS sequence"/>
</dbReference>
<comment type="caution">
    <text evidence="9">The sequence shown here is derived from an EMBL/GenBank/DDBJ whole genome shotgun (WGS) entry which is preliminary data.</text>
</comment>
<keyword evidence="5 7" id="KW-1133">Transmembrane helix</keyword>
<dbReference type="EMBL" id="JALKCH010000002">
    <property type="protein sequence ID" value="MCK0195870.1"/>
    <property type="molecule type" value="Genomic_DNA"/>
</dbReference>
<dbReference type="InterPro" id="IPR000515">
    <property type="entry name" value="MetI-like"/>
</dbReference>
<evidence type="ECO:0000256" key="5">
    <source>
        <dbReference type="ARBA" id="ARBA00022989"/>
    </source>
</evidence>
<evidence type="ECO:0000256" key="4">
    <source>
        <dbReference type="ARBA" id="ARBA00022692"/>
    </source>
</evidence>
<proteinExistence type="inferred from homology"/>
<feature type="transmembrane region" description="Helical" evidence="7">
    <location>
        <begin position="200"/>
        <end position="224"/>
    </location>
</feature>
<keyword evidence="2 7" id="KW-0813">Transport</keyword>
<keyword evidence="4 7" id="KW-0812">Transmembrane</keyword>
<dbReference type="PANTHER" id="PTHR30151">
    <property type="entry name" value="ALKANE SULFONATE ABC TRANSPORTER-RELATED, MEMBRANE SUBUNIT"/>
    <property type="match status" value="1"/>
</dbReference>
<comment type="subcellular location">
    <subcellularLocation>
        <location evidence="1 7">Cell membrane</location>
        <topology evidence="1 7">Multi-pass membrane protein</topology>
    </subcellularLocation>
</comment>
<name>A0ABT0D7E5_9HYPH</name>